<name>A0A9D4EVN2_DREPO</name>
<organism evidence="2 3">
    <name type="scientific">Dreissena polymorpha</name>
    <name type="common">Zebra mussel</name>
    <name type="synonym">Mytilus polymorpha</name>
    <dbReference type="NCBI Taxonomy" id="45954"/>
    <lineage>
        <taxon>Eukaryota</taxon>
        <taxon>Metazoa</taxon>
        <taxon>Spiralia</taxon>
        <taxon>Lophotrochozoa</taxon>
        <taxon>Mollusca</taxon>
        <taxon>Bivalvia</taxon>
        <taxon>Autobranchia</taxon>
        <taxon>Heteroconchia</taxon>
        <taxon>Euheterodonta</taxon>
        <taxon>Imparidentia</taxon>
        <taxon>Neoheterodontei</taxon>
        <taxon>Myida</taxon>
        <taxon>Dreissenoidea</taxon>
        <taxon>Dreissenidae</taxon>
        <taxon>Dreissena</taxon>
    </lineage>
</organism>
<feature type="region of interest" description="Disordered" evidence="1">
    <location>
        <begin position="42"/>
        <end position="137"/>
    </location>
</feature>
<comment type="caution">
    <text evidence="2">The sequence shown here is derived from an EMBL/GenBank/DDBJ whole genome shotgun (WGS) entry which is preliminary data.</text>
</comment>
<gene>
    <name evidence="2" type="ORF">DPMN_162932</name>
</gene>
<proteinExistence type="predicted"/>
<evidence type="ECO:0000313" key="3">
    <source>
        <dbReference type="Proteomes" id="UP000828390"/>
    </source>
</evidence>
<sequence length="163" mass="18019">METSDSDCLSESDSYVIPQRRVGYVPGYVTRQRTHSPVVTANSEILSPLSQTPSAVDGTMSEQSNNSLNLLSDQNSTNSGVNSHVSELVSQPVSNQSQGETQTSSHTTQQHTPQVTPPTIIQPEPVGRPQRLRQPPDRYGECVMPIFAQNYNDCKKEVHIYYV</sequence>
<feature type="compositionally biased region" description="Low complexity" evidence="1">
    <location>
        <begin position="64"/>
        <end position="79"/>
    </location>
</feature>
<accession>A0A9D4EVN2</accession>
<reference evidence="2" key="1">
    <citation type="journal article" date="2019" name="bioRxiv">
        <title>The Genome of the Zebra Mussel, Dreissena polymorpha: A Resource for Invasive Species Research.</title>
        <authorList>
            <person name="McCartney M.A."/>
            <person name="Auch B."/>
            <person name="Kono T."/>
            <person name="Mallez S."/>
            <person name="Zhang Y."/>
            <person name="Obille A."/>
            <person name="Becker A."/>
            <person name="Abrahante J.E."/>
            <person name="Garbe J."/>
            <person name="Badalamenti J.P."/>
            <person name="Herman A."/>
            <person name="Mangelson H."/>
            <person name="Liachko I."/>
            <person name="Sullivan S."/>
            <person name="Sone E.D."/>
            <person name="Koren S."/>
            <person name="Silverstein K.A.T."/>
            <person name="Beckman K.B."/>
            <person name="Gohl D.M."/>
        </authorList>
    </citation>
    <scope>NUCLEOTIDE SEQUENCE</scope>
    <source>
        <strain evidence="2">Duluth1</strain>
        <tissue evidence="2">Whole animal</tissue>
    </source>
</reference>
<dbReference type="EMBL" id="JAIWYP010000008">
    <property type="protein sequence ID" value="KAH3784860.1"/>
    <property type="molecule type" value="Genomic_DNA"/>
</dbReference>
<dbReference type="AlphaFoldDB" id="A0A9D4EVN2"/>
<feature type="compositionally biased region" description="Polar residues" evidence="1">
    <location>
        <begin position="80"/>
        <end position="99"/>
    </location>
</feature>
<protein>
    <submittedName>
        <fullName evidence="2">Uncharacterized protein</fullName>
    </submittedName>
</protein>
<feature type="compositionally biased region" description="Polar residues" evidence="1">
    <location>
        <begin position="42"/>
        <end position="54"/>
    </location>
</feature>
<evidence type="ECO:0000256" key="1">
    <source>
        <dbReference type="SAM" id="MobiDB-lite"/>
    </source>
</evidence>
<keyword evidence="3" id="KW-1185">Reference proteome</keyword>
<feature type="compositionally biased region" description="Low complexity" evidence="1">
    <location>
        <begin position="100"/>
        <end position="125"/>
    </location>
</feature>
<reference evidence="2" key="2">
    <citation type="submission" date="2020-11" db="EMBL/GenBank/DDBJ databases">
        <authorList>
            <person name="McCartney M.A."/>
            <person name="Auch B."/>
            <person name="Kono T."/>
            <person name="Mallez S."/>
            <person name="Becker A."/>
            <person name="Gohl D.M."/>
            <person name="Silverstein K.A.T."/>
            <person name="Koren S."/>
            <person name="Bechman K.B."/>
            <person name="Herman A."/>
            <person name="Abrahante J.E."/>
            <person name="Garbe J."/>
        </authorList>
    </citation>
    <scope>NUCLEOTIDE SEQUENCE</scope>
    <source>
        <strain evidence="2">Duluth1</strain>
        <tissue evidence="2">Whole animal</tissue>
    </source>
</reference>
<dbReference type="Proteomes" id="UP000828390">
    <property type="component" value="Unassembled WGS sequence"/>
</dbReference>
<evidence type="ECO:0000313" key="2">
    <source>
        <dbReference type="EMBL" id="KAH3784860.1"/>
    </source>
</evidence>